<dbReference type="EMBL" id="CP013200">
    <property type="protein sequence ID" value="ALO66094.1"/>
    <property type="molecule type" value="Genomic_DNA"/>
</dbReference>
<sequence>MSADQLTGPEQNTIRSAKPAVIVLLTAAVLFLGSAALQHQASLHRWAVFAASRPASESFGEDHSYDYYFPFDPWEQIASTTQLFGAGILVQTVGVLVMASGVLLVPNVTNGRHAMVAVGEFALALLIATTFAVLGTHALISGIDGVPSSLQNTWALGYLGFLGLAVLAKLWRRRLPAASAACLLLIGSTLFGYFVSSYVIAPIIAGGTSHDTTRWTETVVAASTAAAAVALILGARTLLWPQRRKRRPPHRL</sequence>
<feature type="transmembrane region" description="Helical" evidence="1">
    <location>
        <begin position="152"/>
        <end position="171"/>
    </location>
</feature>
<keyword evidence="1" id="KW-1133">Transmembrane helix</keyword>
<dbReference type="OrthoDB" id="5126515at2"/>
<evidence type="ECO:0000313" key="3">
    <source>
        <dbReference type="Proteomes" id="UP000059574"/>
    </source>
</evidence>
<keyword evidence="1" id="KW-0812">Transmembrane</keyword>
<reference evidence="3" key="1">
    <citation type="submission" date="2015-11" db="EMBL/GenBank/DDBJ databases">
        <authorList>
            <person name="Kumar R."/>
            <person name="Singh D."/>
            <person name="Swarnkar M.K."/>
            <person name="Singh A.K."/>
            <person name="Kumar S."/>
        </authorList>
    </citation>
    <scope>NUCLEOTIDE SEQUENCE [LARGE SCALE GENOMIC DNA]</scope>
    <source>
        <strain evidence="3">ERGS4:06</strain>
    </source>
</reference>
<evidence type="ECO:0000313" key="2">
    <source>
        <dbReference type="EMBL" id="ALO66094.1"/>
    </source>
</evidence>
<feature type="transmembrane region" description="Helical" evidence="1">
    <location>
        <begin position="117"/>
        <end position="140"/>
    </location>
</feature>
<keyword evidence="1" id="KW-0472">Membrane</keyword>
<feature type="transmembrane region" description="Helical" evidence="1">
    <location>
        <begin position="219"/>
        <end position="239"/>
    </location>
</feature>
<name>A0A0S2LXE5_9MICC</name>
<reference evidence="2 3" key="2">
    <citation type="journal article" date="2016" name="J. Biotechnol.">
        <title>Complete genome sequence of Arthrobacter alpinus ERGS4:06, a yellow pigmented bacterium tolerant to cold and radiations isolated from Sikkim Himalaya.</title>
        <authorList>
            <person name="Kumar R."/>
            <person name="Singh D."/>
            <person name="Swarnkar M.K."/>
            <person name="Singh A.K."/>
            <person name="Kumar S."/>
        </authorList>
    </citation>
    <scope>NUCLEOTIDE SEQUENCE [LARGE SCALE GENOMIC DNA]</scope>
    <source>
        <strain evidence="2 3">ERGS4:06</strain>
    </source>
</reference>
<dbReference type="AlphaFoldDB" id="A0A0S2LXE5"/>
<accession>A0A0S2LXE5</accession>
<evidence type="ECO:0000256" key="1">
    <source>
        <dbReference type="SAM" id="Phobius"/>
    </source>
</evidence>
<organism evidence="2 3">
    <name type="scientific">Arthrobacter alpinus</name>
    <dbReference type="NCBI Taxonomy" id="656366"/>
    <lineage>
        <taxon>Bacteria</taxon>
        <taxon>Bacillati</taxon>
        <taxon>Actinomycetota</taxon>
        <taxon>Actinomycetes</taxon>
        <taxon>Micrococcales</taxon>
        <taxon>Micrococcaceae</taxon>
        <taxon>Arthrobacter</taxon>
    </lineage>
</organism>
<dbReference type="Proteomes" id="UP000059574">
    <property type="component" value="Chromosome"/>
</dbReference>
<evidence type="ECO:0008006" key="4">
    <source>
        <dbReference type="Google" id="ProtNLM"/>
    </source>
</evidence>
<proteinExistence type="predicted"/>
<dbReference type="RefSeq" id="WP_062286715.1">
    <property type="nucleotide sequence ID" value="NZ_CP013200.1"/>
</dbReference>
<gene>
    <name evidence="2" type="ORF">AS189_05775</name>
</gene>
<protein>
    <recommendedName>
        <fullName evidence="4">DUF998 domain-containing protein</fullName>
    </recommendedName>
</protein>
<feature type="transmembrane region" description="Helical" evidence="1">
    <location>
        <begin position="83"/>
        <end position="105"/>
    </location>
</feature>
<feature type="transmembrane region" description="Helical" evidence="1">
    <location>
        <begin position="183"/>
        <end position="207"/>
    </location>
</feature>